<name>A0ABT3B3R5_9CYAN</name>
<protein>
    <submittedName>
        <fullName evidence="3">Uncharacterized protein</fullName>
    </submittedName>
</protein>
<organism evidence="3 4">
    <name type="scientific">Plectonema radiosum NIES-515</name>
    <dbReference type="NCBI Taxonomy" id="2986073"/>
    <lineage>
        <taxon>Bacteria</taxon>
        <taxon>Bacillati</taxon>
        <taxon>Cyanobacteriota</taxon>
        <taxon>Cyanophyceae</taxon>
        <taxon>Oscillatoriophycideae</taxon>
        <taxon>Oscillatoriales</taxon>
        <taxon>Microcoleaceae</taxon>
        <taxon>Plectonema</taxon>
    </lineage>
</organism>
<feature type="coiled-coil region" evidence="1">
    <location>
        <begin position="69"/>
        <end position="120"/>
    </location>
</feature>
<gene>
    <name evidence="3" type="ORF">OGM63_21330</name>
</gene>
<evidence type="ECO:0000256" key="2">
    <source>
        <dbReference type="SAM" id="MobiDB-lite"/>
    </source>
</evidence>
<sequence length="122" mass="13452">MDTTNEKTIARSTQAQIESVDIARGNGIIGRESEYSGGQQERNAGTNSPESSIFGIGATVTGGMLDHLIDDHLDEMVAKEDEAKRIAAQAKRVKADLERLKVRIQELKALREELNKQSEQNE</sequence>
<keyword evidence="1" id="KW-0175">Coiled coil</keyword>
<dbReference type="Proteomes" id="UP001526143">
    <property type="component" value="Unassembled WGS sequence"/>
</dbReference>
<proteinExistence type="predicted"/>
<evidence type="ECO:0000256" key="1">
    <source>
        <dbReference type="SAM" id="Coils"/>
    </source>
</evidence>
<evidence type="ECO:0000313" key="3">
    <source>
        <dbReference type="EMBL" id="MCV3216020.1"/>
    </source>
</evidence>
<accession>A0ABT3B3R5</accession>
<feature type="region of interest" description="Disordered" evidence="2">
    <location>
        <begin position="28"/>
        <end position="53"/>
    </location>
</feature>
<dbReference type="EMBL" id="JAOWRF010000302">
    <property type="protein sequence ID" value="MCV3216020.1"/>
    <property type="molecule type" value="Genomic_DNA"/>
</dbReference>
<keyword evidence="4" id="KW-1185">Reference proteome</keyword>
<reference evidence="3 4" key="1">
    <citation type="submission" date="2022-10" db="EMBL/GenBank/DDBJ databases">
        <title>Identification of biosynthetic pathway for the production of the potent trypsin inhibitor radiosumin.</title>
        <authorList>
            <person name="Fewer D.P."/>
            <person name="Delbaje E."/>
            <person name="Ouyang X."/>
            <person name="Agostino P.D."/>
            <person name="Wahlsten M."/>
            <person name="Jokela J."/>
            <person name="Permi P."/>
            <person name="Haapaniemi E."/>
            <person name="Koistinen H."/>
        </authorList>
    </citation>
    <scope>NUCLEOTIDE SEQUENCE [LARGE SCALE GENOMIC DNA]</scope>
    <source>
        <strain evidence="3 4">NIES-515</strain>
    </source>
</reference>
<feature type="compositionally biased region" description="Polar residues" evidence="2">
    <location>
        <begin position="36"/>
        <end position="51"/>
    </location>
</feature>
<evidence type="ECO:0000313" key="4">
    <source>
        <dbReference type="Proteomes" id="UP001526143"/>
    </source>
</evidence>
<comment type="caution">
    <text evidence="3">The sequence shown here is derived from an EMBL/GenBank/DDBJ whole genome shotgun (WGS) entry which is preliminary data.</text>
</comment>